<gene>
    <name evidence="2" type="ORF">IMCC3317_24690</name>
</gene>
<dbReference type="KEGG" id="kan:IMCC3317_24690"/>
<evidence type="ECO:0000313" key="2">
    <source>
        <dbReference type="EMBL" id="QHI37091.1"/>
    </source>
</evidence>
<feature type="transmembrane region" description="Helical" evidence="1">
    <location>
        <begin position="21"/>
        <end position="45"/>
    </location>
</feature>
<evidence type="ECO:0000256" key="1">
    <source>
        <dbReference type="SAM" id="Phobius"/>
    </source>
</evidence>
<keyword evidence="1" id="KW-0812">Transmembrane</keyword>
<proteinExistence type="predicted"/>
<reference evidence="2 3" key="1">
    <citation type="journal article" date="2013" name="Int. J. Syst. Evol. Microbiol.">
        <title>Kordia antarctica sp. nov., isolated from Antarctic seawater.</title>
        <authorList>
            <person name="Baek K."/>
            <person name="Choi A."/>
            <person name="Kang I."/>
            <person name="Lee K."/>
            <person name="Cho J.C."/>
        </authorList>
    </citation>
    <scope>NUCLEOTIDE SEQUENCE [LARGE SCALE GENOMIC DNA]</scope>
    <source>
        <strain evidence="2 3">IMCC3317</strain>
    </source>
</reference>
<dbReference type="AlphaFoldDB" id="A0A7L4ZKQ1"/>
<dbReference type="Proteomes" id="UP000464657">
    <property type="component" value="Chromosome"/>
</dbReference>
<keyword evidence="1" id="KW-1133">Transmembrane helix</keyword>
<accession>A0A7L4ZKQ1</accession>
<dbReference type="EMBL" id="CP019288">
    <property type="protein sequence ID" value="QHI37091.1"/>
    <property type="molecule type" value="Genomic_DNA"/>
</dbReference>
<evidence type="ECO:0000313" key="3">
    <source>
        <dbReference type="Proteomes" id="UP000464657"/>
    </source>
</evidence>
<sequence>MWEEKRDSRLCGKTKLQFLKGFIIGFLTAIVFIVLFVVVALYVTYI</sequence>
<organism evidence="2 3">
    <name type="scientific">Kordia antarctica</name>
    <dbReference type="NCBI Taxonomy" id="1218801"/>
    <lineage>
        <taxon>Bacteria</taxon>
        <taxon>Pseudomonadati</taxon>
        <taxon>Bacteroidota</taxon>
        <taxon>Flavobacteriia</taxon>
        <taxon>Flavobacteriales</taxon>
        <taxon>Flavobacteriaceae</taxon>
        <taxon>Kordia</taxon>
    </lineage>
</organism>
<keyword evidence="1" id="KW-0472">Membrane</keyword>
<name>A0A7L4ZKQ1_9FLAO</name>
<keyword evidence="3" id="KW-1185">Reference proteome</keyword>
<protein>
    <submittedName>
        <fullName evidence="2">Uncharacterized protein</fullName>
    </submittedName>
</protein>